<feature type="transmembrane region" description="Helical" evidence="2">
    <location>
        <begin position="142"/>
        <end position="158"/>
    </location>
</feature>
<dbReference type="KEGG" id="sarm:DVA86_20110"/>
<evidence type="ECO:0000256" key="2">
    <source>
        <dbReference type="SAM" id="Phobius"/>
    </source>
</evidence>
<keyword evidence="4" id="KW-1185">Reference proteome</keyword>
<organism evidence="3 4">
    <name type="scientific">Streptomyces armeniacus</name>
    <dbReference type="NCBI Taxonomy" id="83291"/>
    <lineage>
        <taxon>Bacteria</taxon>
        <taxon>Bacillati</taxon>
        <taxon>Actinomycetota</taxon>
        <taxon>Actinomycetes</taxon>
        <taxon>Kitasatosporales</taxon>
        <taxon>Streptomycetaceae</taxon>
        <taxon>Streptomyces</taxon>
    </lineage>
</organism>
<dbReference type="EMBL" id="CP031320">
    <property type="protein sequence ID" value="AXK34609.1"/>
    <property type="molecule type" value="Genomic_DNA"/>
</dbReference>
<dbReference type="RefSeq" id="WP_208880142.1">
    <property type="nucleotide sequence ID" value="NZ_CP031320.1"/>
</dbReference>
<feature type="transmembrane region" description="Helical" evidence="2">
    <location>
        <begin position="112"/>
        <end position="130"/>
    </location>
</feature>
<feature type="transmembrane region" description="Helical" evidence="2">
    <location>
        <begin position="170"/>
        <end position="189"/>
    </location>
</feature>
<dbReference type="Pfam" id="PF10935">
    <property type="entry name" value="DUF2637"/>
    <property type="match status" value="1"/>
</dbReference>
<reference evidence="3 4" key="1">
    <citation type="submission" date="2018-07" db="EMBL/GenBank/DDBJ databases">
        <title>Draft genome of the type strain Streptomyces armeniacus ATCC 15676.</title>
        <authorList>
            <person name="Labana P."/>
            <person name="Gosse J.T."/>
            <person name="Boddy C.N."/>
        </authorList>
    </citation>
    <scope>NUCLEOTIDE SEQUENCE [LARGE SCALE GENOMIC DNA]</scope>
    <source>
        <strain evidence="3 4">ATCC 15676</strain>
    </source>
</reference>
<proteinExistence type="predicted"/>
<feature type="compositionally biased region" description="Basic and acidic residues" evidence="1">
    <location>
        <begin position="35"/>
        <end position="44"/>
    </location>
</feature>
<protein>
    <submittedName>
        <fullName evidence="3">DUF2637 domain-containing protein</fullName>
    </submittedName>
</protein>
<name>A0A345XSJ3_9ACTN</name>
<feature type="transmembrane region" description="Helical" evidence="2">
    <location>
        <begin position="71"/>
        <end position="92"/>
    </location>
</feature>
<evidence type="ECO:0000313" key="3">
    <source>
        <dbReference type="EMBL" id="AXK34609.1"/>
    </source>
</evidence>
<feature type="transmembrane region" description="Helical" evidence="2">
    <location>
        <begin position="6"/>
        <end position="29"/>
    </location>
</feature>
<gene>
    <name evidence="3" type="ORF">DVA86_20110</name>
</gene>
<evidence type="ECO:0000256" key="1">
    <source>
        <dbReference type="SAM" id="MobiDB-lite"/>
    </source>
</evidence>
<keyword evidence="2" id="KW-1133">Transmembrane helix</keyword>
<keyword evidence="2" id="KW-0812">Transmembrane</keyword>
<feature type="region of interest" description="Disordered" evidence="1">
    <location>
        <begin position="35"/>
        <end position="61"/>
    </location>
</feature>
<keyword evidence="2" id="KW-0472">Membrane</keyword>
<sequence length="400" mass="42914">MTLTDIPLNWVLPSAVLLAGALVAVVVMARGRGGRNENGERGGGHGEQGGSTAAPADSWERLEERRRRKETVYATASYLLLFCCAAVAAALSFHGLVGFGRQNLNLSGGWEYLVPFGLDGAAMFSAVIAVREASHGDASLGSRLLVWAFAAAAAWFNWVHAPRGEEHAGAPQFFAGMSLSAAILFDRALKQTRRAALREQGLVPRPLPQIRVVRWVRAPRETYRAWSLMLLEGVRTLDEAVDEVREERRRQEQDRLRRRDHDKLERARIKALHRQHRQLRLWHRGRGAPSVAVERELAASAAGAGAAQPAGAGAGAVGLPAEPGQLPVGEVVPPGAAGAAGSRPRPALQAVADEGGGTRGTEPLGGNSNALGHDEDLANRASPRLDSLEEKLAEIERQFG</sequence>
<feature type="compositionally biased region" description="Low complexity" evidence="1">
    <location>
        <begin position="331"/>
        <end position="347"/>
    </location>
</feature>
<evidence type="ECO:0000313" key="4">
    <source>
        <dbReference type="Proteomes" id="UP000254425"/>
    </source>
</evidence>
<accession>A0A345XSJ3</accession>
<dbReference type="InterPro" id="IPR021235">
    <property type="entry name" value="DUF2637"/>
</dbReference>
<dbReference type="Proteomes" id="UP000254425">
    <property type="component" value="Chromosome"/>
</dbReference>
<dbReference type="AlphaFoldDB" id="A0A345XSJ3"/>
<feature type="region of interest" description="Disordered" evidence="1">
    <location>
        <begin position="331"/>
        <end position="389"/>
    </location>
</feature>